<organism evidence="1 2">
    <name type="scientific">Paralvinella palmiformis</name>
    <dbReference type="NCBI Taxonomy" id="53620"/>
    <lineage>
        <taxon>Eukaryota</taxon>
        <taxon>Metazoa</taxon>
        <taxon>Spiralia</taxon>
        <taxon>Lophotrochozoa</taxon>
        <taxon>Annelida</taxon>
        <taxon>Polychaeta</taxon>
        <taxon>Sedentaria</taxon>
        <taxon>Canalipalpata</taxon>
        <taxon>Terebellida</taxon>
        <taxon>Terebelliformia</taxon>
        <taxon>Alvinellidae</taxon>
        <taxon>Paralvinella</taxon>
    </lineage>
</organism>
<keyword evidence="2" id="KW-1185">Reference proteome</keyword>
<name>A0AAD9J0D7_9ANNE</name>
<dbReference type="AlphaFoldDB" id="A0AAD9J0D7"/>
<gene>
    <name evidence="1" type="ORF">LSH36_795g00012</name>
</gene>
<dbReference type="Proteomes" id="UP001208570">
    <property type="component" value="Unassembled WGS sequence"/>
</dbReference>
<evidence type="ECO:0000313" key="1">
    <source>
        <dbReference type="EMBL" id="KAK2143973.1"/>
    </source>
</evidence>
<reference evidence="1" key="1">
    <citation type="journal article" date="2023" name="Mol. Biol. Evol.">
        <title>Third-Generation Sequencing Reveals the Adaptive Role of the Epigenome in Three Deep-Sea Polychaetes.</title>
        <authorList>
            <person name="Perez M."/>
            <person name="Aroh O."/>
            <person name="Sun Y."/>
            <person name="Lan Y."/>
            <person name="Juniper S.K."/>
            <person name="Young C.R."/>
            <person name="Angers B."/>
            <person name="Qian P.Y."/>
        </authorList>
    </citation>
    <scope>NUCLEOTIDE SEQUENCE</scope>
    <source>
        <strain evidence="1">P08H-3</strain>
    </source>
</reference>
<protein>
    <submittedName>
        <fullName evidence="1">Uncharacterized protein</fullName>
    </submittedName>
</protein>
<proteinExistence type="predicted"/>
<evidence type="ECO:0000313" key="2">
    <source>
        <dbReference type="Proteomes" id="UP001208570"/>
    </source>
</evidence>
<sequence length="70" mass="8206">MRKDFLQRQRVHTTSRRISNALKIVKLNRRQSDGAFEWLFNASLGMLRIDSVMNEKGLRMLFGHRGTTLT</sequence>
<dbReference type="EMBL" id="JAODUP010000795">
    <property type="protein sequence ID" value="KAK2143973.1"/>
    <property type="molecule type" value="Genomic_DNA"/>
</dbReference>
<accession>A0AAD9J0D7</accession>
<comment type="caution">
    <text evidence="1">The sequence shown here is derived from an EMBL/GenBank/DDBJ whole genome shotgun (WGS) entry which is preliminary data.</text>
</comment>